<keyword evidence="2 5" id="KW-0812">Transmembrane</keyword>
<keyword evidence="4 5" id="KW-0472">Membrane</keyword>
<evidence type="ECO:0000313" key="7">
    <source>
        <dbReference type="EMBL" id="KAF5924075.1"/>
    </source>
</evidence>
<feature type="domain" description="Palmitoyltransferase DHHC" evidence="6">
    <location>
        <begin position="80"/>
        <end position="128"/>
    </location>
</feature>
<evidence type="ECO:0000256" key="3">
    <source>
        <dbReference type="ARBA" id="ARBA00022989"/>
    </source>
</evidence>
<evidence type="ECO:0000256" key="1">
    <source>
        <dbReference type="ARBA" id="ARBA00004141"/>
    </source>
</evidence>
<dbReference type="EMBL" id="JACDTQ010001070">
    <property type="protein sequence ID" value="KAF5924075.1"/>
    <property type="molecule type" value="Genomic_DNA"/>
</dbReference>
<feature type="non-terminal residue" evidence="7">
    <location>
        <position position="166"/>
    </location>
</feature>
<feature type="transmembrane region" description="Helical" evidence="5">
    <location>
        <begin position="50"/>
        <end position="72"/>
    </location>
</feature>
<dbReference type="PROSITE" id="PS50216">
    <property type="entry name" value="DHHC"/>
    <property type="match status" value="1"/>
</dbReference>
<dbReference type="AlphaFoldDB" id="A0A7J7F7R8"/>
<dbReference type="GO" id="GO:0016020">
    <property type="term" value="C:membrane"/>
    <property type="evidence" value="ECO:0007669"/>
    <property type="project" value="UniProtKB-SubCell"/>
</dbReference>
<comment type="catalytic activity">
    <reaction evidence="5">
        <text>L-cysteinyl-[protein] + hexadecanoyl-CoA = S-hexadecanoyl-L-cysteinyl-[protein] + CoA</text>
        <dbReference type="Rhea" id="RHEA:36683"/>
        <dbReference type="Rhea" id="RHEA-COMP:10131"/>
        <dbReference type="Rhea" id="RHEA-COMP:11032"/>
        <dbReference type="ChEBI" id="CHEBI:29950"/>
        <dbReference type="ChEBI" id="CHEBI:57287"/>
        <dbReference type="ChEBI" id="CHEBI:57379"/>
        <dbReference type="ChEBI" id="CHEBI:74151"/>
        <dbReference type="EC" id="2.3.1.225"/>
    </reaction>
</comment>
<comment type="subcellular location">
    <subcellularLocation>
        <location evidence="1">Membrane</location>
        <topology evidence="1">Multi-pass membrane protein</topology>
    </subcellularLocation>
</comment>
<dbReference type="GO" id="GO:0019706">
    <property type="term" value="F:protein-cysteine S-palmitoyltransferase activity"/>
    <property type="evidence" value="ECO:0007669"/>
    <property type="project" value="UniProtKB-EC"/>
</dbReference>
<organism evidence="7 8">
    <name type="scientific">Diceros bicornis minor</name>
    <name type="common">South-central black rhinoceros</name>
    <dbReference type="NCBI Taxonomy" id="77932"/>
    <lineage>
        <taxon>Eukaryota</taxon>
        <taxon>Metazoa</taxon>
        <taxon>Chordata</taxon>
        <taxon>Craniata</taxon>
        <taxon>Vertebrata</taxon>
        <taxon>Euteleostomi</taxon>
        <taxon>Mammalia</taxon>
        <taxon>Eutheria</taxon>
        <taxon>Laurasiatheria</taxon>
        <taxon>Perissodactyla</taxon>
        <taxon>Rhinocerotidae</taxon>
        <taxon>Diceros</taxon>
    </lineage>
</organism>
<evidence type="ECO:0000256" key="2">
    <source>
        <dbReference type="ARBA" id="ARBA00022692"/>
    </source>
</evidence>
<accession>A0A7J7F7R8</accession>
<comment type="caution">
    <text evidence="7">The sequence shown here is derived from an EMBL/GenBank/DDBJ whole genome shotgun (WGS) entry which is preliminary data.</text>
</comment>
<keyword evidence="3 5" id="KW-1133">Transmembrane helix</keyword>
<proteinExistence type="inferred from homology"/>
<dbReference type="EC" id="2.3.1.225" evidence="5"/>
<evidence type="ECO:0000313" key="8">
    <source>
        <dbReference type="Proteomes" id="UP000551758"/>
    </source>
</evidence>
<dbReference type="Pfam" id="PF01529">
    <property type="entry name" value="DHHC"/>
    <property type="match status" value="1"/>
</dbReference>
<keyword evidence="5" id="KW-0012">Acyltransferase</keyword>
<evidence type="ECO:0000256" key="4">
    <source>
        <dbReference type="ARBA" id="ARBA00023136"/>
    </source>
</evidence>
<name>A0A7J7F7R8_DICBM</name>
<sequence>MRLWEDGMPLTKEPHPLPQVPLPWLVPSLVLPSLESCWSLCRRLAQNGEWAFPIVTGPLFVLTFSSLVFLNFSDAGILHQELDHHCRCVNNCIRQCNLGFFMLLVLSLCLYSVAMLVTSVVFLLRTTHRPFCMDKVIAYPPGYGPIWGAVGRAGAVEGQGPGGGAN</sequence>
<protein>
    <recommendedName>
        <fullName evidence="5">Palmitoyltransferase</fullName>
        <ecNumber evidence="5">2.3.1.225</ecNumber>
    </recommendedName>
</protein>
<feature type="transmembrane region" description="Helical" evidence="5">
    <location>
        <begin position="100"/>
        <end position="124"/>
    </location>
</feature>
<dbReference type="Proteomes" id="UP000551758">
    <property type="component" value="Unassembled WGS sequence"/>
</dbReference>
<reference evidence="7 8" key="1">
    <citation type="journal article" date="2020" name="Mol. Biol. Evol.">
        <title>Interspecific Gene Flow and the Evolution of Specialization in Black and White Rhinoceros.</title>
        <authorList>
            <person name="Moodley Y."/>
            <person name="Westbury M.V."/>
            <person name="Russo I.M."/>
            <person name="Gopalakrishnan S."/>
            <person name="Rakotoarivelo A."/>
            <person name="Olsen R.A."/>
            <person name="Prost S."/>
            <person name="Tunstall T."/>
            <person name="Ryder O.A."/>
            <person name="Dalen L."/>
            <person name="Bruford M.W."/>
        </authorList>
    </citation>
    <scope>NUCLEOTIDE SEQUENCE [LARGE SCALE GENOMIC DNA]</scope>
    <source>
        <strain evidence="7">SBR-YM</strain>
        <tissue evidence="7">Skin</tissue>
    </source>
</reference>
<evidence type="ECO:0000256" key="5">
    <source>
        <dbReference type="RuleBase" id="RU079119"/>
    </source>
</evidence>
<keyword evidence="8" id="KW-1185">Reference proteome</keyword>
<comment type="similarity">
    <text evidence="5">Belongs to the DHHC palmitoyltransferase family.</text>
</comment>
<dbReference type="InterPro" id="IPR001594">
    <property type="entry name" value="Palmitoyltrfase_DHHC"/>
</dbReference>
<gene>
    <name evidence="7" type="ORF">HPG69_010507</name>
</gene>
<keyword evidence="5" id="KW-0808">Transferase</keyword>
<comment type="domain">
    <text evidence="5">The DHHC domain is required for palmitoyltransferase activity.</text>
</comment>
<evidence type="ECO:0000259" key="6">
    <source>
        <dbReference type="Pfam" id="PF01529"/>
    </source>
</evidence>